<evidence type="ECO:0000313" key="1">
    <source>
        <dbReference type="EMBL" id="GDY30631.1"/>
    </source>
</evidence>
<accession>A0A4D4J2C6</accession>
<reference evidence="2" key="1">
    <citation type="submission" date="2019-04" db="EMBL/GenBank/DDBJ databases">
        <title>Draft genome sequence of Pseudonocardiaceae bacterium SL3-2-4.</title>
        <authorList>
            <person name="Ningsih F."/>
            <person name="Yokota A."/>
            <person name="Sakai Y."/>
            <person name="Nanatani K."/>
            <person name="Yabe S."/>
            <person name="Oetari A."/>
            <person name="Sjamsuridzal W."/>
        </authorList>
    </citation>
    <scope>NUCLEOTIDE SEQUENCE [LARGE SCALE GENOMIC DNA]</scope>
    <source>
        <strain evidence="2">SL3-2-4</strain>
    </source>
</reference>
<evidence type="ECO:0000313" key="2">
    <source>
        <dbReference type="Proteomes" id="UP000298860"/>
    </source>
</evidence>
<protein>
    <recommendedName>
        <fullName evidence="3">DUF1795 domain-containing protein</fullName>
    </recommendedName>
</protein>
<organism evidence="1 2">
    <name type="scientific">Gandjariella thermophila</name>
    <dbReference type="NCBI Taxonomy" id="1931992"/>
    <lineage>
        <taxon>Bacteria</taxon>
        <taxon>Bacillati</taxon>
        <taxon>Actinomycetota</taxon>
        <taxon>Actinomycetes</taxon>
        <taxon>Pseudonocardiales</taxon>
        <taxon>Pseudonocardiaceae</taxon>
        <taxon>Gandjariella</taxon>
    </lineage>
</organism>
<proteinExistence type="predicted"/>
<keyword evidence="2" id="KW-1185">Reference proteome</keyword>
<dbReference type="AlphaFoldDB" id="A0A4D4J2C6"/>
<comment type="caution">
    <text evidence="1">The sequence shown here is derived from an EMBL/GenBank/DDBJ whole genome shotgun (WGS) entry which is preliminary data.</text>
</comment>
<gene>
    <name evidence="1" type="ORF">GTS_22640</name>
</gene>
<sequence>MVASTIPVPIEFSLPEGWRSVPPDEVGAPEAAFVALRPPASQGFTTNITISGEVRGEDIPLTAVADEVLDRLRTGAREVKVGRRSEVGSPANPGLTQAVRMRLDINGRPTDLVQLQVFLGMRDTRDPRRRAVLHIVLTALPDRFDAVVGEFQKFLSTIRPEGVR</sequence>
<dbReference type="Gene3D" id="3.40.1000.10">
    <property type="entry name" value="Mog1/PsbP, alpha/beta/alpha sandwich"/>
    <property type="match status" value="1"/>
</dbReference>
<dbReference type="Proteomes" id="UP000298860">
    <property type="component" value="Unassembled WGS sequence"/>
</dbReference>
<name>A0A4D4J2C6_9PSEU</name>
<dbReference type="EMBL" id="BJFL01000008">
    <property type="protein sequence ID" value="GDY30631.1"/>
    <property type="molecule type" value="Genomic_DNA"/>
</dbReference>
<evidence type="ECO:0008006" key="3">
    <source>
        <dbReference type="Google" id="ProtNLM"/>
    </source>
</evidence>